<evidence type="ECO:0000313" key="1">
    <source>
        <dbReference type="EMBL" id="MFB9260188.1"/>
    </source>
</evidence>
<proteinExistence type="predicted"/>
<evidence type="ECO:0000313" key="2">
    <source>
        <dbReference type="Proteomes" id="UP001589700"/>
    </source>
</evidence>
<dbReference type="PROSITE" id="PS51318">
    <property type="entry name" value="TAT"/>
    <property type="match status" value="1"/>
</dbReference>
<gene>
    <name evidence="1" type="ORF">ACFFVD_10265</name>
</gene>
<dbReference type="Proteomes" id="UP001589700">
    <property type="component" value="Unassembled WGS sequence"/>
</dbReference>
<comment type="caution">
    <text evidence="1">The sequence shown here is derived from an EMBL/GenBank/DDBJ whole genome shotgun (WGS) entry which is preliminary data.</text>
</comment>
<name>A0ABV5JR67_9ACTN</name>
<reference evidence="1 2" key="1">
    <citation type="submission" date="2024-09" db="EMBL/GenBank/DDBJ databases">
        <authorList>
            <person name="Sun Q."/>
            <person name="Mori K."/>
        </authorList>
    </citation>
    <scope>NUCLEOTIDE SEQUENCE [LARGE SCALE GENOMIC DNA]</scope>
    <source>
        <strain evidence="1 2">CCM 7659</strain>
    </source>
</reference>
<dbReference type="NCBIfam" id="TIGR01409">
    <property type="entry name" value="TAT_signal_seq"/>
    <property type="match status" value="1"/>
</dbReference>
<dbReference type="RefSeq" id="WP_182630984.1">
    <property type="nucleotide sequence ID" value="NZ_JAALDM010000022.1"/>
</dbReference>
<sequence>MPFSSPVTLSRRRFLAASAGVMGAVAVTGCTGEEGDGVSDPVVELIRAAERDAREFAAADTSHGKYVDALRLIADVRRIHAERLAELVETPPESTAATTTTAEPDSVVTCPPVGDVRARLRTDSGHASEVALESEGIRAELTGSVSAACITAVEVLLA</sequence>
<accession>A0ABV5JR67</accession>
<dbReference type="InterPro" id="IPR006311">
    <property type="entry name" value="TAT_signal"/>
</dbReference>
<dbReference type="EMBL" id="JBHMDY010000004">
    <property type="protein sequence ID" value="MFB9260188.1"/>
    <property type="molecule type" value="Genomic_DNA"/>
</dbReference>
<dbReference type="InterPro" id="IPR019546">
    <property type="entry name" value="TAT_signal_bac_arc"/>
</dbReference>
<organism evidence="1 2">
    <name type="scientific">Dietzia aerolata</name>
    <dbReference type="NCBI Taxonomy" id="595984"/>
    <lineage>
        <taxon>Bacteria</taxon>
        <taxon>Bacillati</taxon>
        <taxon>Actinomycetota</taxon>
        <taxon>Actinomycetes</taxon>
        <taxon>Mycobacteriales</taxon>
        <taxon>Dietziaceae</taxon>
        <taxon>Dietzia</taxon>
    </lineage>
</organism>
<protein>
    <submittedName>
        <fullName evidence="1">Twin-arginine translocation signal domain-containing protein</fullName>
    </submittedName>
</protein>
<keyword evidence="2" id="KW-1185">Reference proteome</keyword>